<name>A0A0R2RPL4_9BACT</name>
<comment type="caution">
    <text evidence="2">The sequence shown here is derived from an EMBL/GenBank/DDBJ whole genome shotgun (WGS) entry which is preliminary data.</text>
</comment>
<keyword evidence="1" id="KW-0472">Membrane</keyword>
<dbReference type="AlphaFoldDB" id="A0A0R2RPL4"/>
<gene>
    <name evidence="2" type="ORF">ABR82_08145</name>
</gene>
<keyword evidence="1" id="KW-0812">Transmembrane</keyword>
<evidence type="ECO:0000313" key="2">
    <source>
        <dbReference type="EMBL" id="KRO62381.1"/>
    </source>
</evidence>
<keyword evidence="1" id="KW-1133">Transmembrane helix</keyword>
<dbReference type="EMBL" id="LIBO01000085">
    <property type="protein sequence ID" value="KRO62381.1"/>
    <property type="molecule type" value="Genomic_DNA"/>
</dbReference>
<evidence type="ECO:0000256" key="1">
    <source>
        <dbReference type="SAM" id="Phobius"/>
    </source>
</evidence>
<evidence type="ECO:0000313" key="3">
    <source>
        <dbReference type="Proteomes" id="UP000051269"/>
    </source>
</evidence>
<feature type="transmembrane region" description="Helical" evidence="1">
    <location>
        <begin position="142"/>
        <end position="162"/>
    </location>
</feature>
<sequence length="182" mass="19559">MHGILSLASVALNLFREFIPGHPDAARFWLEIGAGILSLLIVLGILLRFFGSENARPALLTLGATLGLLLLAAGPAFVELYLLPHLPPALLAHIDTFSQWVGQRTHQTPWPARTALLSLGLILSLLLTVVPLTKWTFRVPAFLSLIAWLAACTTAGTVSSLLRTKVPPVPAELVEKAKLPPS</sequence>
<feature type="transmembrane region" description="Helical" evidence="1">
    <location>
        <begin position="110"/>
        <end position="130"/>
    </location>
</feature>
<protein>
    <submittedName>
        <fullName evidence="2">Uncharacterized protein</fullName>
    </submittedName>
</protein>
<organism evidence="2 3">
    <name type="scientific">Verrucomicrobia subdivision 6 bacterium BACL9 MAG-120507-bin52</name>
    <dbReference type="NCBI Taxonomy" id="1655590"/>
    <lineage>
        <taxon>Bacteria</taxon>
        <taxon>Pseudomonadati</taxon>
        <taxon>Verrucomicrobiota</taxon>
        <taxon>Verrucomicrobiia</taxon>
        <taxon>Verrucomicrobiales</taxon>
        <taxon>Verrucomicrobia subdivision 6</taxon>
    </lineage>
</organism>
<accession>A0A0R2RPL4</accession>
<dbReference type="Proteomes" id="UP000051269">
    <property type="component" value="Unassembled WGS sequence"/>
</dbReference>
<feature type="transmembrane region" description="Helical" evidence="1">
    <location>
        <begin position="59"/>
        <end position="78"/>
    </location>
</feature>
<reference evidence="2 3" key="1">
    <citation type="submission" date="2015-10" db="EMBL/GenBank/DDBJ databases">
        <title>Metagenome-Assembled Genomes uncover a global brackish microbiome.</title>
        <authorList>
            <person name="Hugerth L.W."/>
            <person name="Larsson J."/>
            <person name="Alneberg J."/>
            <person name="Lindh M.V."/>
            <person name="Legrand C."/>
            <person name="Pinhassi J."/>
            <person name="Andersson A.F."/>
        </authorList>
    </citation>
    <scope>NUCLEOTIDE SEQUENCE [LARGE SCALE GENOMIC DNA]</scope>
    <source>
        <strain evidence="2">BACL18 MAG-120507-bin52</strain>
    </source>
</reference>
<proteinExistence type="predicted"/>
<feature type="transmembrane region" description="Helical" evidence="1">
    <location>
        <begin position="26"/>
        <end position="47"/>
    </location>
</feature>